<dbReference type="EMBL" id="LAZR01007764">
    <property type="protein sequence ID" value="KKM83092.1"/>
    <property type="molecule type" value="Genomic_DNA"/>
</dbReference>
<sequence length="111" mass="11778">MGKRLTLVILALFIATPLLYATGLGSSGLGQPSPFALEEDGSPSGIFTKIIFADSSLSFDGTHVHVTTQPSDALDLVYLRLNFTNADSAPTATGFFRVSDTETRLYVAGVH</sequence>
<proteinExistence type="predicted"/>
<comment type="caution">
    <text evidence="1">The sequence shown here is derived from an EMBL/GenBank/DDBJ whole genome shotgun (WGS) entry which is preliminary data.</text>
</comment>
<dbReference type="AlphaFoldDB" id="A0A0F9NP66"/>
<feature type="non-terminal residue" evidence="1">
    <location>
        <position position="111"/>
    </location>
</feature>
<gene>
    <name evidence="1" type="ORF">LCGC14_1312820</name>
</gene>
<reference evidence="1" key="1">
    <citation type="journal article" date="2015" name="Nature">
        <title>Complex archaea that bridge the gap between prokaryotes and eukaryotes.</title>
        <authorList>
            <person name="Spang A."/>
            <person name="Saw J.H."/>
            <person name="Jorgensen S.L."/>
            <person name="Zaremba-Niedzwiedzka K."/>
            <person name="Martijn J."/>
            <person name="Lind A.E."/>
            <person name="van Eijk R."/>
            <person name="Schleper C."/>
            <person name="Guy L."/>
            <person name="Ettema T.J."/>
        </authorList>
    </citation>
    <scope>NUCLEOTIDE SEQUENCE</scope>
</reference>
<evidence type="ECO:0000313" key="1">
    <source>
        <dbReference type="EMBL" id="KKM83092.1"/>
    </source>
</evidence>
<name>A0A0F9NP66_9ZZZZ</name>
<protein>
    <submittedName>
        <fullName evidence="1">Uncharacterized protein</fullName>
    </submittedName>
</protein>
<organism evidence="1">
    <name type="scientific">marine sediment metagenome</name>
    <dbReference type="NCBI Taxonomy" id="412755"/>
    <lineage>
        <taxon>unclassified sequences</taxon>
        <taxon>metagenomes</taxon>
        <taxon>ecological metagenomes</taxon>
    </lineage>
</organism>
<accession>A0A0F9NP66</accession>